<name>L7EWE2_STRT8</name>
<reference evidence="2 3" key="1">
    <citation type="journal article" date="2011" name="Plasmid">
        <title>Streptomyces turgidiscabies Car8 contains a modular pathogenicity island that shares virulence genes with other actinobacterial plant pathogens.</title>
        <authorList>
            <person name="Huguet-Tapia J.C."/>
            <person name="Badger J.H."/>
            <person name="Loria R."/>
            <person name="Pettis G.S."/>
        </authorList>
    </citation>
    <scope>NUCLEOTIDE SEQUENCE [LARGE SCALE GENOMIC DNA]</scope>
    <source>
        <strain evidence="2 3">Car8</strain>
    </source>
</reference>
<sequence>MIDRGCVLRRRGLSRSSPRP</sequence>
<accession>L7EWE2</accession>
<comment type="caution">
    <text evidence="2">The sequence shown here is derived from an EMBL/GenBank/DDBJ whole genome shotgun (WGS) entry which is preliminary data.</text>
</comment>
<protein>
    <submittedName>
        <fullName evidence="2">Uncharacterized protein</fullName>
    </submittedName>
</protein>
<evidence type="ECO:0000256" key="1">
    <source>
        <dbReference type="SAM" id="MobiDB-lite"/>
    </source>
</evidence>
<keyword evidence="3" id="KW-1185">Reference proteome</keyword>
<evidence type="ECO:0000313" key="2">
    <source>
        <dbReference type="EMBL" id="ELP63362.1"/>
    </source>
</evidence>
<dbReference type="EMBL" id="AEJB01000522">
    <property type="protein sequence ID" value="ELP63362.1"/>
    <property type="molecule type" value="Genomic_DNA"/>
</dbReference>
<feature type="region of interest" description="Disordered" evidence="1">
    <location>
        <begin position="1"/>
        <end position="20"/>
    </location>
</feature>
<feature type="non-terminal residue" evidence="2">
    <location>
        <position position="20"/>
    </location>
</feature>
<evidence type="ECO:0000313" key="3">
    <source>
        <dbReference type="Proteomes" id="UP000010931"/>
    </source>
</evidence>
<organism evidence="2 3">
    <name type="scientific">Streptomyces turgidiscabies (strain Car8)</name>
    <dbReference type="NCBI Taxonomy" id="698760"/>
    <lineage>
        <taxon>Bacteria</taxon>
        <taxon>Bacillati</taxon>
        <taxon>Actinomycetota</taxon>
        <taxon>Actinomycetes</taxon>
        <taxon>Kitasatosporales</taxon>
        <taxon>Streptomycetaceae</taxon>
        <taxon>Streptomyces</taxon>
    </lineage>
</organism>
<proteinExistence type="predicted"/>
<dbReference type="Proteomes" id="UP000010931">
    <property type="component" value="Unassembled WGS sequence"/>
</dbReference>
<dbReference type="AlphaFoldDB" id="L7EWE2"/>
<gene>
    <name evidence="2" type="ORF">STRTUCAR8_07540</name>
</gene>